<evidence type="ECO:0000313" key="7">
    <source>
        <dbReference type="EMBL" id="PTA51736.1"/>
    </source>
</evidence>
<dbReference type="SMART" id="SM00382">
    <property type="entry name" value="AAA"/>
    <property type="match status" value="1"/>
</dbReference>
<dbReference type="SUPFAM" id="SSF52540">
    <property type="entry name" value="P-loop containing nucleoside triphosphate hydrolases"/>
    <property type="match status" value="1"/>
</dbReference>
<keyword evidence="5" id="KW-0804">Transcription</keyword>
<dbReference type="InterPro" id="IPR058031">
    <property type="entry name" value="AAA_lid_NorR"/>
</dbReference>
<dbReference type="AlphaFoldDB" id="A0A380ADH7"/>
<evidence type="ECO:0000256" key="4">
    <source>
        <dbReference type="ARBA" id="ARBA00023125"/>
    </source>
</evidence>
<evidence type="ECO:0000256" key="3">
    <source>
        <dbReference type="ARBA" id="ARBA00023015"/>
    </source>
</evidence>
<dbReference type="SMART" id="SM00065">
    <property type="entry name" value="GAF"/>
    <property type="match status" value="1"/>
</dbReference>
<dbReference type="InterPro" id="IPR027417">
    <property type="entry name" value="P-loop_NTPase"/>
</dbReference>
<dbReference type="InterPro" id="IPR003593">
    <property type="entry name" value="AAA+_ATPase"/>
</dbReference>
<dbReference type="Pfam" id="PF00158">
    <property type="entry name" value="Sigma54_activat"/>
    <property type="match status" value="1"/>
</dbReference>
<reference evidence="7 9" key="2">
    <citation type="submission" date="2018-04" db="EMBL/GenBank/DDBJ databases">
        <title>Genomic sequence of a freshwater isolate of Shewanella morhuae.</title>
        <authorList>
            <person name="Castillo D.E."/>
            <person name="Gram L."/>
        </authorList>
    </citation>
    <scope>NUCLEOTIDE SEQUENCE [LARGE SCALE GENOMIC DNA]</scope>
    <source>
        <strain evidence="7 9">CW7</strain>
    </source>
</reference>
<dbReference type="PROSITE" id="PS00675">
    <property type="entry name" value="SIGMA54_INTERACT_1"/>
    <property type="match status" value="1"/>
</dbReference>
<dbReference type="Gene3D" id="1.10.10.60">
    <property type="entry name" value="Homeodomain-like"/>
    <property type="match status" value="1"/>
</dbReference>
<dbReference type="Pfam" id="PF25601">
    <property type="entry name" value="AAA_lid_14"/>
    <property type="match status" value="1"/>
</dbReference>
<evidence type="ECO:0000256" key="5">
    <source>
        <dbReference type="ARBA" id="ARBA00023163"/>
    </source>
</evidence>
<sequence length="535" mass="58966">MYVQADLTQLALDLTIGLSAEDRFERLLAVVRRRVNCDAAALLVFKDQQFIPLAIDGLFTEVLGRRFKISEHPRLEAIARAGDVVRFPSDSQLPDPYDGLIPNHSDNLQVHACIGLPLIAHDRLIGALTIDGFNPQQFDSFSDSELRVISALAAASLNTALLMQKLESQVVEVSSDTEVLNRHASQQEIIGQSTEIQSLKQQISAVANTDLSVLITGETGVGKELVAAAIHNQSTRADKPLIYLNCAALPESVAESELFGHVKGAFTGAISHRQGKFELANNGTLFLDEIGELPLSLQAKLLRVLQFGELQRVGSDKSLKVNTRIITATNRILHQEATEGRFRFDLYHRLSVFPIHVPPLRERGRDIVLLTGFFLERCKTKLGLTHVSITPSAQLLLEQYAWPGNVRELEHAIHRAAVLAKAELKTAYISLSDKHFQFDPVVIQPQVNVSNDPAVQVVPVVQAIEAPSAIAAEFRESSLLDTTILGLKASTEAYQRQLIRQVLAANQQNWAMCARVLQVDTGNLHRLAKRLGLKT</sequence>
<dbReference type="PANTHER" id="PTHR32071:SF35">
    <property type="entry name" value="ANAEROBIC NITRIC OXIDE REDUCTASE TRANSCRIPTION REGULATOR NORR"/>
    <property type="match status" value="1"/>
</dbReference>
<dbReference type="InterPro" id="IPR025662">
    <property type="entry name" value="Sigma_54_int_dom_ATP-bd_1"/>
</dbReference>
<dbReference type="GO" id="GO:0006355">
    <property type="term" value="P:regulation of DNA-templated transcription"/>
    <property type="evidence" value="ECO:0007669"/>
    <property type="project" value="InterPro"/>
</dbReference>
<reference evidence="8 10" key="3">
    <citation type="submission" date="2018-06" db="EMBL/GenBank/DDBJ databases">
        <authorList>
            <consortium name="Pathogen Informatics"/>
            <person name="Doyle S."/>
        </authorList>
    </citation>
    <scope>NUCLEOTIDE SEQUENCE [LARGE SCALE GENOMIC DNA]</scope>
    <source>
        <strain evidence="8 10">NCTC10736</strain>
    </source>
</reference>
<keyword evidence="1" id="KW-0547">Nucleotide-binding</keyword>
<dbReference type="FunFam" id="3.40.50.300:FF:000006">
    <property type="entry name" value="DNA-binding transcriptional regulator NtrC"/>
    <property type="match status" value="1"/>
</dbReference>
<evidence type="ECO:0000313" key="10">
    <source>
        <dbReference type="Proteomes" id="UP000255061"/>
    </source>
</evidence>
<keyword evidence="2" id="KW-0067">ATP-binding</keyword>
<dbReference type="Pfam" id="PF01590">
    <property type="entry name" value="GAF"/>
    <property type="match status" value="1"/>
</dbReference>
<dbReference type="Proteomes" id="UP000240506">
    <property type="component" value="Unassembled WGS sequence"/>
</dbReference>
<dbReference type="PROSITE" id="PS00688">
    <property type="entry name" value="SIGMA54_INTERACT_3"/>
    <property type="match status" value="1"/>
</dbReference>
<dbReference type="InterPro" id="IPR029016">
    <property type="entry name" value="GAF-like_dom_sf"/>
</dbReference>
<dbReference type="InterPro" id="IPR009057">
    <property type="entry name" value="Homeodomain-like_sf"/>
</dbReference>
<protein>
    <submittedName>
        <fullName evidence="8">Anaerobic nitric oxide reductase transcription regulator norR</fullName>
    </submittedName>
    <submittedName>
        <fullName evidence="7">Nitric oxide reductase transcriptional regulator NorR</fullName>
    </submittedName>
</protein>
<reference evidence="7" key="1">
    <citation type="submission" date="2018-03" db="EMBL/GenBank/DDBJ databases">
        <authorList>
            <person name="Dailey F.E."/>
        </authorList>
    </citation>
    <scope>NUCLEOTIDE SEQUENCE</scope>
    <source>
        <strain evidence="7">CW7</strain>
    </source>
</reference>
<dbReference type="InterPro" id="IPR002078">
    <property type="entry name" value="Sigma_54_int"/>
</dbReference>
<dbReference type="InterPro" id="IPR025944">
    <property type="entry name" value="Sigma_54_int_dom_CS"/>
</dbReference>
<keyword evidence="9" id="KW-1185">Reference proteome</keyword>
<evidence type="ECO:0000256" key="2">
    <source>
        <dbReference type="ARBA" id="ARBA00022840"/>
    </source>
</evidence>
<evidence type="ECO:0000313" key="9">
    <source>
        <dbReference type="Proteomes" id="UP000240506"/>
    </source>
</evidence>
<dbReference type="Gene3D" id="1.10.8.60">
    <property type="match status" value="1"/>
</dbReference>
<evidence type="ECO:0000313" key="8">
    <source>
        <dbReference type="EMBL" id="SUI78555.1"/>
    </source>
</evidence>
<dbReference type="CDD" id="cd00009">
    <property type="entry name" value="AAA"/>
    <property type="match status" value="1"/>
</dbReference>
<dbReference type="Gene3D" id="3.40.50.300">
    <property type="entry name" value="P-loop containing nucleotide triphosphate hydrolases"/>
    <property type="match status" value="1"/>
</dbReference>
<keyword evidence="3" id="KW-0805">Transcription regulation</keyword>
<evidence type="ECO:0000259" key="6">
    <source>
        <dbReference type="PROSITE" id="PS50045"/>
    </source>
</evidence>
<dbReference type="GO" id="GO:0003677">
    <property type="term" value="F:DNA binding"/>
    <property type="evidence" value="ECO:0007669"/>
    <property type="project" value="UniProtKB-KW"/>
</dbReference>
<name>A0A380ADH7_9GAMM</name>
<dbReference type="EMBL" id="PYSG01000002">
    <property type="protein sequence ID" value="PTA51736.1"/>
    <property type="molecule type" value="Genomic_DNA"/>
</dbReference>
<dbReference type="SUPFAM" id="SSF55781">
    <property type="entry name" value="GAF domain-like"/>
    <property type="match status" value="1"/>
</dbReference>
<evidence type="ECO:0000256" key="1">
    <source>
        <dbReference type="ARBA" id="ARBA00022741"/>
    </source>
</evidence>
<dbReference type="Gene3D" id="3.30.450.40">
    <property type="match status" value="1"/>
</dbReference>
<dbReference type="GO" id="GO:0005524">
    <property type="term" value="F:ATP binding"/>
    <property type="evidence" value="ECO:0007669"/>
    <property type="project" value="UniProtKB-KW"/>
</dbReference>
<dbReference type="EMBL" id="UGYV01000001">
    <property type="protein sequence ID" value="SUI78555.1"/>
    <property type="molecule type" value="Genomic_DNA"/>
</dbReference>
<dbReference type="NCBIfam" id="NF003451">
    <property type="entry name" value="PRK05022.1"/>
    <property type="match status" value="1"/>
</dbReference>
<dbReference type="InterPro" id="IPR003018">
    <property type="entry name" value="GAF"/>
</dbReference>
<keyword evidence="4" id="KW-0238">DNA-binding</keyword>
<accession>A0A380ADH7</accession>
<dbReference type="PANTHER" id="PTHR32071">
    <property type="entry name" value="TRANSCRIPTIONAL REGULATORY PROTEIN"/>
    <property type="match status" value="1"/>
</dbReference>
<dbReference type="PROSITE" id="PS00676">
    <property type="entry name" value="SIGMA54_INTERACT_2"/>
    <property type="match status" value="1"/>
</dbReference>
<gene>
    <name evidence="8" type="primary">norR_2</name>
    <name evidence="7" type="ORF">C9I43_11790</name>
    <name evidence="8" type="ORF">NCTC10736_02161</name>
</gene>
<dbReference type="InterPro" id="IPR025943">
    <property type="entry name" value="Sigma_54_int_dom_ATP-bd_2"/>
</dbReference>
<organism evidence="8 10">
    <name type="scientific">Shewanella morhuae</name>
    <dbReference type="NCBI Taxonomy" id="365591"/>
    <lineage>
        <taxon>Bacteria</taxon>
        <taxon>Pseudomonadati</taxon>
        <taxon>Pseudomonadota</taxon>
        <taxon>Gammaproteobacteria</taxon>
        <taxon>Alteromonadales</taxon>
        <taxon>Shewanellaceae</taxon>
        <taxon>Shewanella</taxon>
    </lineage>
</organism>
<dbReference type="SUPFAM" id="SSF46689">
    <property type="entry name" value="Homeodomain-like"/>
    <property type="match status" value="1"/>
</dbReference>
<dbReference type="PROSITE" id="PS50045">
    <property type="entry name" value="SIGMA54_INTERACT_4"/>
    <property type="match status" value="1"/>
</dbReference>
<proteinExistence type="predicted"/>
<feature type="domain" description="Sigma-54 factor interaction" evidence="6">
    <location>
        <begin position="189"/>
        <end position="418"/>
    </location>
</feature>
<dbReference type="Proteomes" id="UP000255061">
    <property type="component" value="Unassembled WGS sequence"/>
</dbReference>